<dbReference type="Gene3D" id="2.40.10.120">
    <property type="match status" value="1"/>
</dbReference>
<dbReference type="SUPFAM" id="SSF50494">
    <property type="entry name" value="Trypsin-like serine proteases"/>
    <property type="match status" value="1"/>
</dbReference>
<dbReference type="InterPro" id="IPR051201">
    <property type="entry name" value="Chloro_Bact_Ser_Proteases"/>
</dbReference>
<dbReference type="AlphaFoldDB" id="A0A174L569"/>
<dbReference type="PANTHER" id="PTHR43343">
    <property type="entry name" value="PEPTIDASE S12"/>
    <property type="match status" value="1"/>
</dbReference>
<dbReference type="Pfam" id="PF13180">
    <property type="entry name" value="PDZ_2"/>
    <property type="match status" value="1"/>
</dbReference>
<dbReference type="Gene3D" id="2.30.42.10">
    <property type="match status" value="1"/>
</dbReference>
<dbReference type="GO" id="GO:0006508">
    <property type="term" value="P:proteolysis"/>
    <property type="evidence" value="ECO:0007669"/>
    <property type="project" value="UniProtKB-KW"/>
</dbReference>
<gene>
    <name evidence="4" type="primary">degP</name>
    <name evidence="4" type="ORF">ERS852411_02802</name>
</gene>
<evidence type="ECO:0000256" key="2">
    <source>
        <dbReference type="ARBA" id="ARBA00022801"/>
    </source>
</evidence>
<protein>
    <submittedName>
        <fullName evidence="4">Periplasmic serine endoprotease DegP</fullName>
        <ecNumber evidence="4">3.4.21.107</ecNumber>
    </submittedName>
</protein>
<evidence type="ECO:0000256" key="1">
    <source>
        <dbReference type="ARBA" id="ARBA00022670"/>
    </source>
</evidence>
<dbReference type="EC" id="3.4.21.107" evidence="4"/>
<dbReference type="CDD" id="cd06779">
    <property type="entry name" value="cpPDZ_Deg_HtrA-like"/>
    <property type="match status" value="1"/>
</dbReference>
<reference evidence="4 5" key="1">
    <citation type="submission" date="2015-09" db="EMBL/GenBank/DDBJ databases">
        <authorList>
            <consortium name="Pathogen Informatics"/>
        </authorList>
    </citation>
    <scope>NUCLEOTIDE SEQUENCE [LARGE SCALE GENOMIC DNA]</scope>
    <source>
        <strain evidence="4 5">2789STDY5608854</strain>
    </source>
</reference>
<dbReference type="Proteomes" id="UP000095746">
    <property type="component" value="Unassembled WGS sequence"/>
</dbReference>
<dbReference type="InterPro" id="IPR001478">
    <property type="entry name" value="PDZ"/>
</dbReference>
<feature type="domain" description="PDZ" evidence="3">
    <location>
        <begin position="171"/>
        <end position="261"/>
    </location>
</feature>
<evidence type="ECO:0000313" key="4">
    <source>
        <dbReference type="EMBL" id="CUP19372.1"/>
    </source>
</evidence>
<dbReference type="EMBL" id="CYZT01000281">
    <property type="protein sequence ID" value="CUP19372.1"/>
    <property type="molecule type" value="Genomic_DNA"/>
</dbReference>
<dbReference type="PROSITE" id="PS50106">
    <property type="entry name" value="PDZ"/>
    <property type="match status" value="1"/>
</dbReference>
<dbReference type="SMART" id="SM00228">
    <property type="entry name" value="PDZ"/>
    <property type="match status" value="1"/>
</dbReference>
<evidence type="ECO:0000259" key="3">
    <source>
        <dbReference type="PROSITE" id="PS50106"/>
    </source>
</evidence>
<keyword evidence="2 4" id="KW-0378">Hydrolase</keyword>
<dbReference type="PRINTS" id="PR00834">
    <property type="entry name" value="PROTEASES2C"/>
</dbReference>
<keyword evidence="1 4" id="KW-0645">Protease</keyword>
<dbReference type="InterPro" id="IPR009003">
    <property type="entry name" value="Peptidase_S1_PA"/>
</dbReference>
<dbReference type="InterPro" id="IPR036034">
    <property type="entry name" value="PDZ_sf"/>
</dbReference>
<dbReference type="GO" id="GO:0004252">
    <property type="term" value="F:serine-type endopeptidase activity"/>
    <property type="evidence" value="ECO:0007669"/>
    <property type="project" value="InterPro"/>
</dbReference>
<name>A0A174L569_FLAPL</name>
<sequence>MSLGTGVVMSEDGYIITNSHVIEGCGAVDVVLQDERVFQALLVGQDAQSDLAVLKIDCAGLTPAQFGDSTLLEVGDAVAAIGNPLGEELRGTMTDGIISAINRDVNVDGYTMVLLQTTAALNSGNSGGALINDRGQVVGITNLKMRAYDNTVEGLGFAIPTTTVKTVVDALIAHGRVEGRPTIGITGYTVTEELAEEYGCPRGVAVQSVREGSDAQRQGVLPNDVIVAVNGETITDMDQLQAIKEGLAVGDVLTFRLWRGGHYLERDVALVDQYTLEE</sequence>
<dbReference type="Pfam" id="PF13365">
    <property type="entry name" value="Trypsin_2"/>
    <property type="match status" value="1"/>
</dbReference>
<dbReference type="PANTHER" id="PTHR43343:SF3">
    <property type="entry name" value="PROTEASE DO-LIKE 8, CHLOROPLASTIC"/>
    <property type="match status" value="1"/>
</dbReference>
<accession>A0A174L569</accession>
<proteinExistence type="predicted"/>
<organism evidence="4 5">
    <name type="scientific">Flavonifractor plautii</name>
    <name type="common">Fusobacterium plautii</name>
    <dbReference type="NCBI Taxonomy" id="292800"/>
    <lineage>
        <taxon>Bacteria</taxon>
        <taxon>Bacillati</taxon>
        <taxon>Bacillota</taxon>
        <taxon>Clostridia</taxon>
        <taxon>Eubacteriales</taxon>
        <taxon>Oscillospiraceae</taxon>
        <taxon>Flavonifractor</taxon>
    </lineage>
</organism>
<dbReference type="SUPFAM" id="SSF50156">
    <property type="entry name" value="PDZ domain-like"/>
    <property type="match status" value="1"/>
</dbReference>
<evidence type="ECO:0000313" key="5">
    <source>
        <dbReference type="Proteomes" id="UP000095746"/>
    </source>
</evidence>
<dbReference type="InterPro" id="IPR001940">
    <property type="entry name" value="Peptidase_S1C"/>
</dbReference>